<dbReference type="Proteomes" id="UP000321051">
    <property type="component" value="Unassembled WGS sequence"/>
</dbReference>
<comment type="similarity">
    <text evidence="4 11">Belongs to the protoporphyrinogen/coproporphyrinogen oxidase family. Coproporphyrinogen III oxidase subfamily.</text>
</comment>
<keyword evidence="8 11" id="KW-0274">FAD</keyword>
<comment type="pathway">
    <text evidence="3 11">Porphyrin-containing compound metabolism; protoheme biosynthesis.</text>
</comment>
<dbReference type="OrthoDB" id="9805195at2"/>
<dbReference type="Gene3D" id="3.90.660.20">
    <property type="entry name" value="Protoporphyrinogen oxidase, mitochondrial, domain 2"/>
    <property type="match status" value="1"/>
</dbReference>
<dbReference type="InterPro" id="IPR002937">
    <property type="entry name" value="Amino_oxidase"/>
</dbReference>
<dbReference type="SUPFAM" id="SSF54373">
    <property type="entry name" value="FAD-linked reductases, C-terminal domain"/>
    <property type="match status" value="1"/>
</dbReference>
<evidence type="ECO:0000256" key="4">
    <source>
        <dbReference type="ARBA" id="ARBA00008310"/>
    </source>
</evidence>
<proteinExistence type="inferred from homology"/>
<evidence type="ECO:0000313" key="14">
    <source>
        <dbReference type="Proteomes" id="UP000321051"/>
    </source>
</evidence>
<comment type="cofactor">
    <cofactor evidence="2 11">
        <name>FAD</name>
        <dbReference type="ChEBI" id="CHEBI:57692"/>
    </cofactor>
</comment>
<evidence type="ECO:0000256" key="10">
    <source>
        <dbReference type="ARBA" id="ARBA00023133"/>
    </source>
</evidence>
<dbReference type="RefSeq" id="WP_079475917.1">
    <property type="nucleotide sequence ID" value="NZ_BJUN01000011.1"/>
</dbReference>
<feature type="domain" description="Amine oxidase" evidence="12">
    <location>
        <begin position="13"/>
        <end position="456"/>
    </location>
</feature>
<evidence type="ECO:0000259" key="12">
    <source>
        <dbReference type="Pfam" id="PF01593"/>
    </source>
</evidence>
<evidence type="ECO:0000256" key="2">
    <source>
        <dbReference type="ARBA" id="ARBA00001974"/>
    </source>
</evidence>
<comment type="caution">
    <text evidence="13">The sequence shown here is derived from an EMBL/GenBank/DDBJ whole genome shotgun (WGS) entry which is preliminary data.</text>
</comment>
<dbReference type="InterPro" id="IPR004572">
    <property type="entry name" value="Protoporphyrinogen_oxidase"/>
</dbReference>
<evidence type="ECO:0000256" key="1">
    <source>
        <dbReference type="ARBA" id="ARBA00001755"/>
    </source>
</evidence>
<accession>A0A510Y724</accession>
<name>A0A510Y724_MARHA</name>
<dbReference type="Pfam" id="PF01593">
    <property type="entry name" value="Amino_oxidase"/>
    <property type="match status" value="1"/>
</dbReference>
<evidence type="ECO:0000313" key="13">
    <source>
        <dbReference type="EMBL" id="GEK59165.1"/>
    </source>
</evidence>
<keyword evidence="9 11" id="KW-0560">Oxidoreductase</keyword>
<evidence type="ECO:0000256" key="11">
    <source>
        <dbReference type="RuleBase" id="RU364052"/>
    </source>
</evidence>
<dbReference type="Gene3D" id="1.10.3110.10">
    <property type="entry name" value="protoporphyrinogen ix oxidase, domain 3"/>
    <property type="match status" value="1"/>
</dbReference>
<protein>
    <recommendedName>
        <fullName evidence="6 11">Coproporphyrinogen III oxidase</fullName>
        <ecNumber evidence="5 11">1.3.3.15</ecNumber>
    </recommendedName>
</protein>
<dbReference type="EC" id="1.3.3.15" evidence="5 11"/>
<evidence type="ECO:0000256" key="5">
    <source>
        <dbReference type="ARBA" id="ARBA00012402"/>
    </source>
</evidence>
<evidence type="ECO:0000256" key="6">
    <source>
        <dbReference type="ARBA" id="ARBA00019046"/>
    </source>
</evidence>
<dbReference type="InterPro" id="IPR036188">
    <property type="entry name" value="FAD/NAD-bd_sf"/>
</dbReference>
<dbReference type="PANTHER" id="PTHR42923">
    <property type="entry name" value="PROTOPORPHYRINOGEN OXIDASE"/>
    <property type="match status" value="1"/>
</dbReference>
<gene>
    <name evidence="13" type="ORF">MHA01_20700</name>
</gene>
<comment type="function">
    <text evidence="11">Involved in coproporphyrin-dependent heme b biosynthesis. Catalyzes the oxidation of coproporphyrinogen III to coproporphyrin III.</text>
</comment>
<dbReference type="GO" id="GO:0006783">
    <property type="term" value="P:heme biosynthetic process"/>
    <property type="evidence" value="ECO:0007669"/>
    <property type="project" value="UniProtKB-UniRule"/>
</dbReference>
<evidence type="ECO:0000256" key="8">
    <source>
        <dbReference type="ARBA" id="ARBA00022827"/>
    </source>
</evidence>
<evidence type="ECO:0000256" key="3">
    <source>
        <dbReference type="ARBA" id="ARBA00004744"/>
    </source>
</evidence>
<comment type="catalytic activity">
    <reaction evidence="1">
        <text>coproporphyrinogen III + 3 O2 = coproporphyrin III + 3 H2O2</text>
        <dbReference type="Rhea" id="RHEA:43436"/>
        <dbReference type="ChEBI" id="CHEBI:15379"/>
        <dbReference type="ChEBI" id="CHEBI:16240"/>
        <dbReference type="ChEBI" id="CHEBI:57309"/>
        <dbReference type="ChEBI" id="CHEBI:131725"/>
        <dbReference type="EC" id="1.3.3.15"/>
    </reaction>
    <physiologicalReaction direction="left-to-right" evidence="1">
        <dbReference type="Rhea" id="RHEA:43437"/>
    </physiologicalReaction>
</comment>
<evidence type="ECO:0000256" key="9">
    <source>
        <dbReference type="ARBA" id="ARBA00023002"/>
    </source>
</evidence>
<dbReference type="GO" id="GO:0005737">
    <property type="term" value="C:cytoplasm"/>
    <property type="evidence" value="ECO:0007669"/>
    <property type="project" value="UniProtKB-SubCell"/>
</dbReference>
<dbReference type="NCBIfam" id="TIGR00562">
    <property type="entry name" value="proto_IX_ox"/>
    <property type="match status" value="1"/>
</dbReference>
<dbReference type="InterPro" id="IPR050464">
    <property type="entry name" value="Zeta_carotene_desat/Oxidored"/>
</dbReference>
<dbReference type="GO" id="GO:0004729">
    <property type="term" value="F:oxygen-dependent protoporphyrinogen oxidase activity"/>
    <property type="evidence" value="ECO:0007669"/>
    <property type="project" value="UniProtKB-UniRule"/>
</dbReference>
<dbReference type="SUPFAM" id="SSF51905">
    <property type="entry name" value="FAD/NAD(P)-binding domain"/>
    <property type="match status" value="1"/>
</dbReference>
<organism evidence="13 14">
    <name type="scientific">Marinococcus halophilus</name>
    <dbReference type="NCBI Taxonomy" id="1371"/>
    <lineage>
        <taxon>Bacteria</taxon>
        <taxon>Bacillati</taxon>
        <taxon>Bacillota</taxon>
        <taxon>Bacilli</taxon>
        <taxon>Bacillales</taxon>
        <taxon>Bacillaceae</taxon>
        <taxon>Marinococcus</taxon>
    </lineage>
</organism>
<comment type="subcellular location">
    <subcellularLocation>
        <location evidence="11">Cytoplasm</location>
    </subcellularLocation>
</comment>
<dbReference type="PANTHER" id="PTHR42923:SF3">
    <property type="entry name" value="PROTOPORPHYRINOGEN OXIDASE"/>
    <property type="match status" value="1"/>
</dbReference>
<evidence type="ECO:0000256" key="7">
    <source>
        <dbReference type="ARBA" id="ARBA00022630"/>
    </source>
</evidence>
<keyword evidence="14" id="KW-1185">Reference proteome</keyword>
<keyword evidence="11" id="KW-0963">Cytoplasm</keyword>
<dbReference type="EMBL" id="BJUN01000011">
    <property type="protein sequence ID" value="GEK59165.1"/>
    <property type="molecule type" value="Genomic_DNA"/>
</dbReference>
<dbReference type="AlphaFoldDB" id="A0A510Y724"/>
<dbReference type="Gene3D" id="3.50.50.60">
    <property type="entry name" value="FAD/NAD(P)-binding domain"/>
    <property type="match status" value="1"/>
</dbReference>
<dbReference type="STRING" id="1371.GCA_900166605_02163"/>
<keyword evidence="7 11" id="KW-0285">Flavoprotein</keyword>
<dbReference type="UniPathway" id="UPA00252"/>
<sequence>MKRITVVGGGITGLTILYYLQKWKLASSSNIELTLVEKENKAGGKIRTVHHEDFIMETGADSVVARHGAVLPLIEEAGLEEEMVYNSTGVSYLYVKDQLYPLPRDAVFGIPPGPKSLLKSPLLSWRGKWQALGDYVKKNKEFTKESSVGEFLEAFLGRELVKNQIAPVLSGVYSGDIYSLTMASTLPYLVDYKNEFGSIMRGIAKNKETFGSGGSKKFISFRNGLSSLPEALLSKLTGTEVLLGRCVNYIKQEEEAYQLQLDNGERLQADAVVIAAPHQTASRILQDEELTEMFNQFQSSSLLSVYAGFSLPPDSLPKDGTGFIVSEDSDLECNACTWSNRKWAHTSKGENVLVRLFYKSSKPAYERMQTGGEEQIKQTALKDLKKSLHIDQQPTSLEVTNWEQLMPNYHIGHKSAVDQLERMLEEKYPGVYLAGASYYGVGIGACIQNGINTAETLYNNI</sequence>
<keyword evidence="10 11" id="KW-0350">Heme biosynthesis</keyword>
<reference evidence="13 14" key="1">
    <citation type="submission" date="2019-07" db="EMBL/GenBank/DDBJ databases">
        <title>Whole genome shotgun sequence of Marinococcus halophilus NBRC 102359.</title>
        <authorList>
            <person name="Hosoyama A."/>
            <person name="Uohara A."/>
            <person name="Ohji S."/>
            <person name="Ichikawa N."/>
        </authorList>
    </citation>
    <scope>NUCLEOTIDE SEQUENCE [LARGE SCALE GENOMIC DNA]</scope>
    <source>
        <strain evidence="13 14">NBRC 102359</strain>
    </source>
</reference>